<dbReference type="RefSeq" id="XP_008880955.1">
    <property type="nucleotide sequence ID" value="XM_008882733.1"/>
</dbReference>
<dbReference type="AlphaFoldDB" id="A0A024T9Z6"/>
<dbReference type="EMBL" id="KI914041">
    <property type="protein sequence ID" value="ETV90416.1"/>
    <property type="molecule type" value="Genomic_DNA"/>
</dbReference>
<organism evidence="1">
    <name type="scientific">Aphanomyces invadans</name>
    <dbReference type="NCBI Taxonomy" id="157072"/>
    <lineage>
        <taxon>Eukaryota</taxon>
        <taxon>Sar</taxon>
        <taxon>Stramenopiles</taxon>
        <taxon>Oomycota</taxon>
        <taxon>Saprolegniomycetes</taxon>
        <taxon>Saprolegniales</taxon>
        <taxon>Verrucalvaceae</taxon>
        <taxon>Aphanomyces</taxon>
    </lineage>
</organism>
<name>A0A024T9Z6_9STRA</name>
<dbReference type="GeneID" id="20091852"/>
<sequence length="270" mass="29213">MTGHQVVMADWFKEQLAFPWCYIGPSDARLDDLQSTVAAKDYSNLKVGIATPFLYHDPIATKVPCFDIANKLQTFVNGGVARNDPAQEGAVRSCRSRRVDDGERRDICRAVAKLQASRAYHTYIIENAFGIQYPMTLSRKNGNLWAIAHNATCIAGKTSAIFAFGNGSTSMLSLLFQNGTIESPLYNTYEAVLREIGPFGSIDMKIVPCPAVVQAVVAAGLRRTALTAASLSTVLADCANLAASEFQSRSTSYGGRVLCTEVVAGATWRS</sequence>
<dbReference type="OrthoDB" id="10603780at2759"/>
<proteinExistence type="predicted"/>
<gene>
    <name evidence="1" type="ORF">H310_14802</name>
</gene>
<evidence type="ECO:0000313" key="1">
    <source>
        <dbReference type="EMBL" id="ETV90416.1"/>
    </source>
</evidence>
<dbReference type="VEuPathDB" id="FungiDB:H310_14802"/>
<reference evidence="1" key="1">
    <citation type="submission" date="2013-12" db="EMBL/GenBank/DDBJ databases">
        <title>The Genome Sequence of Aphanomyces invadans NJM9701.</title>
        <authorList>
            <consortium name="The Broad Institute Genomics Platform"/>
            <person name="Russ C."/>
            <person name="Tyler B."/>
            <person name="van West P."/>
            <person name="Dieguez-Uribeondo J."/>
            <person name="Young S.K."/>
            <person name="Zeng Q."/>
            <person name="Gargeya S."/>
            <person name="Fitzgerald M."/>
            <person name="Abouelleil A."/>
            <person name="Alvarado L."/>
            <person name="Chapman S.B."/>
            <person name="Gainer-Dewar J."/>
            <person name="Goldberg J."/>
            <person name="Griggs A."/>
            <person name="Gujja S."/>
            <person name="Hansen M."/>
            <person name="Howarth C."/>
            <person name="Imamovic A."/>
            <person name="Ireland A."/>
            <person name="Larimer J."/>
            <person name="McCowan C."/>
            <person name="Murphy C."/>
            <person name="Pearson M."/>
            <person name="Poon T.W."/>
            <person name="Priest M."/>
            <person name="Roberts A."/>
            <person name="Saif S."/>
            <person name="Shea T."/>
            <person name="Sykes S."/>
            <person name="Wortman J."/>
            <person name="Nusbaum C."/>
            <person name="Birren B."/>
        </authorList>
    </citation>
    <scope>NUCLEOTIDE SEQUENCE [LARGE SCALE GENOMIC DNA]</scope>
    <source>
        <strain evidence="1">NJM9701</strain>
    </source>
</reference>
<protein>
    <submittedName>
        <fullName evidence="1">Uncharacterized protein</fullName>
    </submittedName>
</protein>
<accession>A0A024T9Z6</accession>